<feature type="signal peptide" evidence="16">
    <location>
        <begin position="1"/>
        <end position="19"/>
    </location>
</feature>
<dbReference type="OrthoDB" id="9939725at2759"/>
<feature type="transmembrane region" description="Helical" evidence="15">
    <location>
        <begin position="214"/>
        <end position="242"/>
    </location>
</feature>
<name>A0A2D0T603_ICTPU</name>
<evidence type="ECO:0000256" key="4">
    <source>
        <dbReference type="ARBA" id="ARBA00022692"/>
    </source>
</evidence>
<keyword evidence="3" id="KW-1003">Cell membrane</keyword>
<keyword evidence="7 15" id="KW-1133">Transmembrane helix</keyword>
<keyword evidence="6" id="KW-0832">Ubl conjugation</keyword>
<keyword evidence="5 16" id="KW-0732">Signal</keyword>
<feature type="transmembrane region" description="Helical" evidence="15">
    <location>
        <begin position="481"/>
        <end position="500"/>
    </location>
</feature>
<dbReference type="InterPro" id="IPR017452">
    <property type="entry name" value="GPCR_Rhodpsn_7TM"/>
</dbReference>
<dbReference type="OMA" id="HHNKRIK"/>
<evidence type="ECO:0000256" key="14">
    <source>
        <dbReference type="ARBA" id="ARBA00023273"/>
    </source>
</evidence>
<evidence type="ECO:0000256" key="8">
    <source>
        <dbReference type="ARBA" id="ARBA00023040"/>
    </source>
</evidence>
<dbReference type="GO" id="GO:0005886">
    <property type="term" value="C:plasma membrane"/>
    <property type="evidence" value="ECO:0007669"/>
    <property type="project" value="UniProtKB-SubCell"/>
</dbReference>
<keyword evidence="11 19" id="KW-0675">Receptor</keyword>
<dbReference type="RefSeq" id="XP_017350332.1">
    <property type="nucleotide sequence ID" value="XM_017494843.3"/>
</dbReference>
<evidence type="ECO:0000256" key="7">
    <source>
        <dbReference type="ARBA" id="ARBA00022989"/>
    </source>
</evidence>
<feature type="transmembrane region" description="Helical" evidence="15">
    <location>
        <begin position="334"/>
        <end position="355"/>
    </location>
</feature>
<keyword evidence="10" id="KW-1015">Disulfide bond</keyword>
<dbReference type="GO" id="GO:0008528">
    <property type="term" value="F:G protein-coupled peptide receptor activity"/>
    <property type="evidence" value="ECO:0007669"/>
    <property type="project" value="TreeGrafter"/>
</dbReference>
<dbReference type="GO" id="GO:0043235">
    <property type="term" value="C:receptor complex"/>
    <property type="evidence" value="ECO:0007669"/>
    <property type="project" value="TreeGrafter"/>
</dbReference>
<sequence>MQVCFIKNIFFLATAVALADRDDVHSKASSAMRSARRQATGPAQWTPSLDVRMPLLLNRGNATHFSRRCKTKKSGCYLLSHRMDRTTHGDRVVHSQYEIWRKFSEHERNHRHRRGAKERHKKLAWEVKKRVTGGNKMSANALTSPLTWWEPMPKPLALASTDFPFDISKHLDFDTRSRAPDNPWDATPMTPPYPEDEENEYFPNPFYPVTSETYTAYAITCFSALIFVIGIIGNVAVMCIVCHNYYMRSISNALLANLAVWDLAVLLLCMPLVVFHELTKTYLLGHFTCKVIPYIEVASLGVTTFTICALCIDRFRAATNVQMYYETIETCASAAAKLAVIWVGALLLALPELLIRQLLKDSDTEETERCLERISISLPETLYALGLAYESARLWWCFGCYFCLPALFTIGSSLATARRMRRAERGCPRANKKQMRLESRMNCVVVALAVVYAACAVPDNVANMVAAYIGHLDMVGVLRTLGQLLLFLRTAITPVLLLCLCPPFGHAFIECCCCCTTMCGAAASSAVGSDDNEHECTTELELSPFSTIRREMSNYTATGSHS</sequence>
<evidence type="ECO:0000256" key="13">
    <source>
        <dbReference type="ARBA" id="ARBA00023224"/>
    </source>
</evidence>
<evidence type="ECO:0000256" key="6">
    <source>
        <dbReference type="ARBA" id="ARBA00022843"/>
    </source>
</evidence>
<evidence type="ECO:0000256" key="1">
    <source>
        <dbReference type="ARBA" id="ARBA00004316"/>
    </source>
</evidence>
<evidence type="ECO:0000313" key="19">
    <source>
        <dbReference type="RefSeq" id="XP_017350332.1"/>
    </source>
</evidence>
<evidence type="ECO:0000256" key="5">
    <source>
        <dbReference type="ARBA" id="ARBA00022729"/>
    </source>
</evidence>
<dbReference type="PRINTS" id="PR01421">
    <property type="entry name" value="GPR37ORPHANR"/>
</dbReference>
<dbReference type="PANTHER" id="PTHR46216">
    <property type="entry name" value="PROSAPOSIN RECEPTOR GPR37 FAMILY MEMBER"/>
    <property type="match status" value="1"/>
</dbReference>
<dbReference type="FunFam" id="1.20.1070.10:FF:000059">
    <property type="entry name" value="G protein-coupled receptor 37"/>
    <property type="match status" value="1"/>
</dbReference>
<dbReference type="Proteomes" id="UP000221080">
    <property type="component" value="Chromosome 19"/>
</dbReference>
<dbReference type="PANTHER" id="PTHR46216:SF3">
    <property type="entry name" value="PROSAPOSIN RECEPTOR GPR37"/>
    <property type="match status" value="1"/>
</dbReference>
<reference evidence="19" key="2">
    <citation type="submission" date="2025-08" db="UniProtKB">
        <authorList>
            <consortium name="RefSeq"/>
        </authorList>
    </citation>
    <scope>IDENTIFICATION</scope>
    <source>
        <tissue evidence="19">Blood</tissue>
    </source>
</reference>
<dbReference type="STRING" id="7998.ENSIPUP00000023241"/>
<evidence type="ECO:0000256" key="2">
    <source>
        <dbReference type="ARBA" id="ARBA00004651"/>
    </source>
</evidence>
<organism evidence="18 19">
    <name type="scientific">Ictalurus punctatus</name>
    <name type="common">Channel catfish</name>
    <name type="synonym">Silurus punctatus</name>
    <dbReference type="NCBI Taxonomy" id="7998"/>
    <lineage>
        <taxon>Eukaryota</taxon>
        <taxon>Metazoa</taxon>
        <taxon>Chordata</taxon>
        <taxon>Craniata</taxon>
        <taxon>Vertebrata</taxon>
        <taxon>Euteleostomi</taxon>
        <taxon>Actinopterygii</taxon>
        <taxon>Neopterygii</taxon>
        <taxon>Teleostei</taxon>
        <taxon>Ostariophysi</taxon>
        <taxon>Siluriformes</taxon>
        <taxon>Ictaluridae</taxon>
        <taxon>Ictalurus</taxon>
    </lineage>
</organism>
<evidence type="ECO:0000256" key="9">
    <source>
        <dbReference type="ARBA" id="ARBA00023136"/>
    </source>
</evidence>
<reference evidence="18" key="1">
    <citation type="journal article" date="2016" name="Nat. Commun.">
        <title>The channel catfish genome sequence provides insights into the evolution of scale formation in teleosts.</title>
        <authorList>
            <person name="Liu Z."/>
            <person name="Liu S."/>
            <person name="Yao J."/>
            <person name="Bao L."/>
            <person name="Zhang J."/>
            <person name="Li Y."/>
            <person name="Jiang C."/>
            <person name="Sun L."/>
            <person name="Wang R."/>
            <person name="Zhang Y."/>
            <person name="Zhou T."/>
            <person name="Zeng Q."/>
            <person name="Fu Q."/>
            <person name="Gao S."/>
            <person name="Li N."/>
            <person name="Koren S."/>
            <person name="Jiang Y."/>
            <person name="Zimin A."/>
            <person name="Xu P."/>
            <person name="Phillippy A.M."/>
            <person name="Geng X."/>
            <person name="Song L."/>
            <person name="Sun F."/>
            <person name="Li C."/>
            <person name="Wang X."/>
            <person name="Chen A."/>
            <person name="Jin Y."/>
            <person name="Yuan Z."/>
            <person name="Yang Y."/>
            <person name="Tan S."/>
            <person name="Peatman E."/>
            <person name="Lu J."/>
            <person name="Qin Z."/>
            <person name="Dunham R."/>
            <person name="Li Z."/>
            <person name="Sonstegard T."/>
            <person name="Feng J."/>
            <person name="Danzmann R.G."/>
            <person name="Schroeder S."/>
            <person name="Scheffler B."/>
            <person name="Duke M.V."/>
            <person name="Ballard L."/>
            <person name="Kucuktas H."/>
            <person name="Kaltenboeck L."/>
            <person name="Liu H."/>
            <person name="Armbruster J."/>
            <person name="Xie Y."/>
            <person name="Kirby M.L."/>
            <person name="Tian Y."/>
            <person name="Flanagan M.E."/>
            <person name="Mu W."/>
            <person name="Waldbieser G.C."/>
        </authorList>
    </citation>
    <scope>NUCLEOTIDE SEQUENCE [LARGE SCALE GENOMIC DNA]</scope>
    <source>
        <strain evidence="18">SDA103</strain>
    </source>
</reference>
<dbReference type="PRINTS" id="PR00237">
    <property type="entry name" value="GPCRRHODOPSN"/>
</dbReference>
<dbReference type="SUPFAM" id="SSF81321">
    <property type="entry name" value="Family A G protein-coupled receptor-like"/>
    <property type="match status" value="1"/>
</dbReference>
<dbReference type="AlphaFoldDB" id="A0A2D0T603"/>
<protein>
    <submittedName>
        <fullName evidence="19">Prosaposin receptor GPR37b</fullName>
    </submittedName>
</protein>
<keyword evidence="12" id="KW-0325">Glycoprotein</keyword>
<accession>A0A2D0T603</accession>
<evidence type="ECO:0000256" key="12">
    <source>
        <dbReference type="ARBA" id="ARBA00023180"/>
    </source>
</evidence>
<evidence type="ECO:0000256" key="15">
    <source>
        <dbReference type="SAM" id="Phobius"/>
    </source>
</evidence>
<feature type="transmembrane region" description="Helical" evidence="15">
    <location>
        <begin position="294"/>
        <end position="313"/>
    </location>
</feature>
<dbReference type="GO" id="GO:0036505">
    <property type="term" value="F:prosaposin receptor activity"/>
    <property type="evidence" value="ECO:0007669"/>
    <property type="project" value="TreeGrafter"/>
</dbReference>
<evidence type="ECO:0000259" key="17">
    <source>
        <dbReference type="PROSITE" id="PS50262"/>
    </source>
</evidence>
<comment type="subcellular location">
    <subcellularLocation>
        <location evidence="2">Cell membrane</location>
        <topology evidence="2">Multi-pass membrane protein</topology>
    </subcellularLocation>
    <subcellularLocation>
        <location evidence="1">Cell projection</location>
    </subcellularLocation>
</comment>
<dbReference type="KEGG" id="ipu:108280076"/>
<feature type="chain" id="PRO_5012564944" evidence="16">
    <location>
        <begin position="20"/>
        <end position="562"/>
    </location>
</feature>
<dbReference type="PROSITE" id="PS50262">
    <property type="entry name" value="G_PROTEIN_RECEP_F1_2"/>
    <property type="match status" value="1"/>
</dbReference>
<dbReference type="GO" id="GO:0043410">
    <property type="term" value="P:positive regulation of MAPK cascade"/>
    <property type="evidence" value="ECO:0007669"/>
    <property type="project" value="TreeGrafter"/>
</dbReference>
<keyword evidence="9 15" id="KW-0472">Membrane</keyword>
<proteinExistence type="predicted"/>
<dbReference type="GO" id="GO:0007193">
    <property type="term" value="P:adenylate cyclase-inhibiting G protein-coupled receptor signaling pathway"/>
    <property type="evidence" value="ECO:0007669"/>
    <property type="project" value="TreeGrafter"/>
</dbReference>
<keyword evidence="13" id="KW-0807">Transducer</keyword>
<evidence type="ECO:0000256" key="10">
    <source>
        <dbReference type="ARBA" id="ARBA00023157"/>
    </source>
</evidence>
<feature type="transmembrane region" description="Helical" evidence="15">
    <location>
        <begin position="443"/>
        <end position="469"/>
    </location>
</feature>
<keyword evidence="14" id="KW-0966">Cell projection</keyword>
<evidence type="ECO:0000256" key="3">
    <source>
        <dbReference type="ARBA" id="ARBA00022475"/>
    </source>
</evidence>
<evidence type="ECO:0000256" key="16">
    <source>
        <dbReference type="SAM" id="SignalP"/>
    </source>
</evidence>
<dbReference type="Gene3D" id="1.20.1070.10">
    <property type="entry name" value="Rhodopsin 7-helix transmembrane proteins"/>
    <property type="match status" value="1"/>
</dbReference>
<dbReference type="GeneID" id="108280076"/>
<feature type="domain" description="G-protein coupled receptors family 1 profile" evidence="17">
    <location>
        <begin position="233"/>
        <end position="497"/>
    </location>
</feature>
<dbReference type="Pfam" id="PF00001">
    <property type="entry name" value="7tm_1"/>
    <property type="match status" value="1"/>
</dbReference>
<gene>
    <name evidence="19" type="primary">gpr37b</name>
</gene>
<keyword evidence="18" id="KW-1185">Reference proteome</keyword>
<dbReference type="GO" id="GO:0042995">
    <property type="term" value="C:cell projection"/>
    <property type="evidence" value="ECO:0007669"/>
    <property type="project" value="UniProtKB-SubCell"/>
</dbReference>
<dbReference type="InterPro" id="IPR000276">
    <property type="entry name" value="GPCR_Rhodpsn"/>
</dbReference>
<keyword evidence="8" id="KW-0297">G-protein coupled receptor</keyword>
<dbReference type="CTD" id="568430"/>
<dbReference type="InterPro" id="IPR003909">
    <property type="entry name" value="GPR37_orph"/>
</dbReference>
<feature type="transmembrane region" description="Helical" evidence="15">
    <location>
        <begin position="254"/>
        <end position="274"/>
    </location>
</feature>
<evidence type="ECO:0000256" key="11">
    <source>
        <dbReference type="ARBA" id="ARBA00023170"/>
    </source>
</evidence>
<feature type="transmembrane region" description="Helical" evidence="15">
    <location>
        <begin position="393"/>
        <end position="415"/>
    </location>
</feature>
<keyword evidence="4 15" id="KW-0812">Transmembrane</keyword>
<evidence type="ECO:0000313" key="18">
    <source>
        <dbReference type="Proteomes" id="UP000221080"/>
    </source>
</evidence>